<dbReference type="KEGG" id="splu:LK06_015545"/>
<gene>
    <name evidence="1" type="ORF">LK07_16680</name>
</gene>
<proteinExistence type="predicted"/>
<dbReference type="AlphaFoldDB" id="A0A221P8J8"/>
<organism evidence="1 2">
    <name type="scientific">Streptomyces pluripotens</name>
    <dbReference type="NCBI Taxonomy" id="1355015"/>
    <lineage>
        <taxon>Bacteria</taxon>
        <taxon>Bacillati</taxon>
        <taxon>Actinomycetota</taxon>
        <taxon>Actinomycetes</taxon>
        <taxon>Kitasatosporales</taxon>
        <taxon>Streptomycetaceae</taxon>
        <taxon>Streptomyces</taxon>
    </lineage>
</organism>
<protein>
    <submittedName>
        <fullName evidence="1">Uncharacterized protein</fullName>
    </submittedName>
</protein>
<evidence type="ECO:0000313" key="2">
    <source>
        <dbReference type="Proteomes" id="UP000031501"/>
    </source>
</evidence>
<dbReference type="EMBL" id="CP022433">
    <property type="protein sequence ID" value="ASN28472.1"/>
    <property type="molecule type" value="Genomic_DNA"/>
</dbReference>
<dbReference type="Proteomes" id="UP000031501">
    <property type="component" value="Chromosome"/>
</dbReference>
<evidence type="ECO:0000313" key="1">
    <source>
        <dbReference type="EMBL" id="ASN28472.1"/>
    </source>
</evidence>
<reference evidence="1 2" key="1">
    <citation type="submission" date="2017-07" db="EMBL/GenBank/DDBJ databases">
        <title>Genome sequence of Streptomyces pluripotens MUSC 137T.</title>
        <authorList>
            <person name="Ser H.-L."/>
            <person name="Lee L.-H."/>
        </authorList>
    </citation>
    <scope>NUCLEOTIDE SEQUENCE [LARGE SCALE GENOMIC DNA]</scope>
    <source>
        <strain evidence="1 2">MUSC 137</strain>
    </source>
</reference>
<keyword evidence="2" id="KW-1185">Reference proteome</keyword>
<accession>A0A221P8J8</accession>
<name>A0A221P8J8_9ACTN</name>
<sequence length="83" mass="8989">MGEVDLRHATTAEHLAQLVPAAEATRLFHSYLPALSVGLGRHARERSEAAVRAYGTRLALYDLAKPGTRYRTGIATCIDVKGV</sequence>